<organism evidence="1 2">
    <name type="scientific">Providencia rustigianii</name>
    <dbReference type="NCBI Taxonomy" id="158850"/>
    <lineage>
        <taxon>Bacteria</taxon>
        <taxon>Pseudomonadati</taxon>
        <taxon>Pseudomonadota</taxon>
        <taxon>Gammaproteobacteria</taxon>
        <taxon>Enterobacterales</taxon>
        <taxon>Morganellaceae</taxon>
        <taxon>Providencia</taxon>
    </lineage>
</organism>
<evidence type="ECO:0008006" key="3">
    <source>
        <dbReference type="Google" id="ProtNLM"/>
    </source>
</evidence>
<dbReference type="AlphaFoldDB" id="A0A379G775"/>
<evidence type="ECO:0000313" key="1">
    <source>
        <dbReference type="EMBL" id="SUC36904.1"/>
    </source>
</evidence>
<evidence type="ECO:0000313" key="2">
    <source>
        <dbReference type="Proteomes" id="UP000255129"/>
    </source>
</evidence>
<gene>
    <name evidence="1" type="ORF">NCTC12026_03348</name>
</gene>
<reference evidence="1 2" key="1">
    <citation type="submission" date="2018-06" db="EMBL/GenBank/DDBJ databases">
        <authorList>
            <consortium name="Pathogen Informatics"/>
            <person name="Doyle S."/>
        </authorList>
    </citation>
    <scope>NUCLEOTIDE SEQUENCE [LARGE SCALE GENOMIC DNA]</scope>
    <source>
        <strain evidence="1 2">NCTC12026</strain>
    </source>
</reference>
<dbReference type="Proteomes" id="UP000255129">
    <property type="component" value="Unassembled WGS sequence"/>
</dbReference>
<accession>A0A379G775</accession>
<dbReference type="EMBL" id="UGUA01000002">
    <property type="protein sequence ID" value="SUC36904.1"/>
    <property type="molecule type" value="Genomic_DNA"/>
</dbReference>
<proteinExistence type="predicted"/>
<protein>
    <recommendedName>
        <fullName evidence="3">Transposase</fullName>
    </recommendedName>
</protein>
<name>A0A379G775_9GAMM</name>
<sequence>MSGKRYPEEFKVETVKQIIDRGYSINGINDASMNYYTL</sequence>